<feature type="region of interest" description="Disordered" evidence="1">
    <location>
        <begin position="22"/>
        <end position="69"/>
    </location>
</feature>
<evidence type="ECO:0000256" key="2">
    <source>
        <dbReference type="SAM" id="SignalP"/>
    </source>
</evidence>
<dbReference type="Proteomes" id="UP000031599">
    <property type="component" value="Unassembled WGS sequence"/>
</dbReference>
<feature type="compositionally biased region" description="Acidic residues" evidence="1">
    <location>
        <begin position="49"/>
        <end position="69"/>
    </location>
</feature>
<sequence length="286" mass="29861">MKLGQVQRFVVSASAIAALALPASAHGSTGDEEFDAPAKSKGKAKAEPEPEAAPEPEPEPEPEPVADPEPEVDIAASIDDTASSARGGMKGRVGLGGTRSLSGVNGISLRYWAAPKFSLGALVGFATFSHKEPDDNGDYQQTRTVGLLGAGLQGFYWPVVGDRNKYISADFGFGARGVVYVGFGPGDDNPDTLDRPMEIDVEIPITTSVFIGDSVAITPEFGFVARIIPGNREPDEQDNSDSNPGSGAGERLGTSNGPGLGFELGEHGGVFFGLSITYYFGANKHK</sequence>
<evidence type="ECO:0000313" key="3">
    <source>
        <dbReference type="EMBL" id="KIG19503.1"/>
    </source>
</evidence>
<dbReference type="EMBL" id="JMCC02000001">
    <property type="protein sequence ID" value="KIG19503.1"/>
    <property type="molecule type" value="Genomic_DNA"/>
</dbReference>
<reference evidence="3 4" key="1">
    <citation type="submission" date="2014-12" db="EMBL/GenBank/DDBJ databases">
        <title>Genome assembly of Enhygromyxa salina DSM 15201.</title>
        <authorList>
            <person name="Sharma G."/>
            <person name="Subramanian S."/>
        </authorList>
    </citation>
    <scope>NUCLEOTIDE SEQUENCE [LARGE SCALE GENOMIC DNA]</scope>
    <source>
        <strain evidence="3 4">DSM 15201</strain>
    </source>
</reference>
<dbReference type="AlphaFoldDB" id="A0A0C2A7I0"/>
<keyword evidence="2" id="KW-0732">Signal</keyword>
<protein>
    <recommendedName>
        <fullName evidence="5">Outer membrane protein beta-barrel domain-containing protein</fullName>
    </recommendedName>
</protein>
<comment type="caution">
    <text evidence="3">The sequence shown here is derived from an EMBL/GenBank/DDBJ whole genome shotgun (WGS) entry which is preliminary data.</text>
</comment>
<evidence type="ECO:0000313" key="4">
    <source>
        <dbReference type="Proteomes" id="UP000031599"/>
    </source>
</evidence>
<accession>A0A0C2A7I0</accession>
<organism evidence="3 4">
    <name type="scientific">Enhygromyxa salina</name>
    <dbReference type="NCBI Taxonomy" id="215803"/>
    <lineage>
        <taxon>Bacteria</taxon>
        <taxon>Pseudomonadati</taxon>
        <taxon>Myxococcota</taxon>
        <taxon>Polyangia</taxon>
        <taxon>Nannocystales</taxon>
        <taxon>Nannocystaceae</taxon>
        <taxon>Enhygromyxa</taxon>
    </lineage>
</organism>
<feature type="signal peptide" evidence="2">
    <location>
        <begin position="1"/>
        <end position="25"/>
    </location>
</feature>
<feature type="region of interest" description="Disordered" evidence="1">
    <location>
        <begin position="230"/>
        <end position="259"/>
    </location>
</feature>
<feature type="chain" id="PRO_5002145206" description="Outer membrane protein beta-barrel domain-containing protein" evidence="2">
    <location>
        <begin position="26"/>
        <end position="286"/>
    </location>
</feature>
<evidence type="ECO:0008006" key="5">
    <source>
        <dbReference type="Google" id="ProtNLM"/>
    </source>
</evidence>
<feature type="compositionally biased region" description="Gly residues" evidence="1">
    <location>
        <begin position="246"/>
        <end position="259"/>
    </location>
</feature>
<name>A0A0C2A7I0_9BACT</name>
<dbReference type="RefSeq" id="WP_052545855.1">
    <property type="nucleotide sequence ID" value="NZ_JMCC02000001.1"/>
</dbReference>
<gene>
    <name evidence="3" type="ORF">DB30_00012</name>
</gene>
<evidence type="ECO:0000256" key="1">
    <source>
        <dbReference type="SAM" id="MobiDB-lite"/>
    </source>
</evidence>
<proteinExistence type="predicted"/>